<organism evidence="1 2">
    <name type="scientific">Metabacillus hrfriensis</name>
    <dbReference type="NCBI Taxonomy" id="3048891"/>
    <lineage>
        <taxon>Bacteria</taxon>
        <taxon>Bacillati</taxon>
        <taxon>Bacillota</taxon>
        <taxon>Bacilli</taxon>
        <taxon>Bacillales</taxon>
        <taxon>Bacillaceae</taxon>
        <taxon>Metabacillus</taxon>
    </lineage>
</organism>
<proteinExistence type="predicted"/>
<name>A0ACD4RC85_9BACI</name>
<dbReference type="EC" id="2.-.-.-" evidence="1"/>
<dbReference type="Proteomes" id="UP001226091">
    <property type="component" value="Chromosome"/>
</dbReference>
<protein>
    <submittedName>
        <fullName evidence="1">GNAT family protein</fullName>
        <ecNumber evidence="1">2.-.-.-</ecNumber>
    </submittedName>
</protein>
<keyword evidence="2" id="KW-1185">Reference proteome</keyword>
<sequence length="184" mass="21586">MRFLQGENIYLRPFRKDDFEMIFKSVQDKEIRRLTGTQTFFTMEKIEQAYESFALDKTRMDLVIVRNETDEAIGDLALMDIDLLNRNASVRIALNDEKHRGHGFGTEAMKLILEHGFHHLGLYRIGLNVYHYNARAKRSYEKLGFKQEGVIRGELFYEGEFHDNILMGVLADEFWEANEKWGAV</sequence>
<gene>
    <name evidence="1" type="ORF">QLQ22_01235</name>
</gene>
<reference evidence="2" key="1">
    <citation type="journal article" date="2025" name="Aquaculture">
        <title>Assessment of the bioflocculant production and safety properties of Metabacillus hrfriensis sp. nov. based on phenotypic and whole-genome sequencing analysis.</title>
        <authorList>
            <person name="Zhang R."/>
            <person name="Zhao Z."/>
            <person name="Luo L."/>
            <person name="Wang S."/>
            <person name="Guo K."/>
            <person name="Xu W."/>
        </authorList>
    </citation>
    <scope>NUCLEOTIDE SEQUENCE [LARGE SCALE GENOMIC DNA]</scope>
    <source>
        <strain evidence="2">CT-WN-B3</strain>
    </source>
</reference>
<accession>A0ACD4RC85</accession>
<evidence type="ECO:0000313" key="1">
    <source>
        <dbReference type="EMBL" id="WHZ58051.1"/>
    </source>
</evidence>
<keyword evidence="1" id="KW-0808">Transferase</keyword>
<evidence type="ECO:0000313" key="2">
    <source>
        <dbReference type="Proteomes" id="UP001226091"/>
    </source>
</evidence>
<dbReference type="EMBL" id="CP126116">
    <property type="protein sequence ID" value="WHZ58051.1"/>
    <property type="molecule type" value="Genomic_DNA"/>
</dbReference>